<feature type="compositionally biased region" description="Basic residues" evidence="10">
    <location>
        <begin position="90"/>
        <end position="112"/>
    </location>
</feature>
<dbReference type="GO" id="GO:0005634">
    <property type="term" value="C:nucleus"/>
    <property type="evidence" value="ECO:0007669"/>
    <property type="project" value="UniProtKB-SubCell"/>
</dbReference>
<keyword evidence="13" id="KW-1185">Reference proteome</keyword>
<evidence type="ECO:0000256" key="2">
    <source>
        <dbReference type="ARBA" id="ARBA00004123"/>
    </source>
</evidence>
<sequence length="235" mass="26501">MGNREARRRGRPGWSRLLEPRAPTPEPRPGSPAPLLHAGGRAATPPNSPPRGRGAGRDHDPAAGRGRARGPQRRAAGALRRPEPPGPLRVARRRRKRSAPRSRKWLRRRFRGSLRCGEVPNGSQPQPLPAEGSPRRHRSTSPSPSRLKERRDEEKKETKETKSKERQITEEDLEGKTEEEIEMMKLMGFASFDSTKGKKVDGSVNAYAINVSQKRKYRQYMNRKGGFNRPLDFIA</sequence>
<dbReference type="GO" id="GO:0006397">
    <property type="term" value="P:mRNA processing"/>
    <property type="evidence" value="ECO:0007669"/>
    <property type="project" value="UniProtKB-KW"/>
</dbReference>
<feature type="domain" description="U4/U6.U5 small nuclear ribonucleoprotein 27kDa protein" evidence="11">
    <location>
        <begin position="178"/>
        <end position="233"/>
    </location>
</feature>
<comment type="similarity">
    <text evidence="3">Belongs to the SNUT3 family.</text>
</comment>
<dbReference type="Proteomes" id="UP000805418">
    <property type="component" value="Chromosome 10"/>
</dbReference>
<feature type="region of interest" description="Disordered" evidence="10">
    <location>
        <begin position="1"/>
        <end position="176"/>
    </location>
</feature>
<evidence type="ECO:0000256" key="9">
    <source>
        <dbReference type="ARBA" id="ARBA00031864"/>
    </source>
</evidence>
<dbReference type="PANTHER" id="PTHR31077:SF1">
    <property type="entry name" value="U4_U6.U5 SMALL NUCLEAR RIBONUCLEOPROTEIN 27 KDA PROTEIN"/>
    <property type="match status" value="1"/>
</dbReference>
<evidence type="ECO:0000256" key="7">
    <source>
        <dbReference type="ARBA" id="ARBA00023187"/>
    </source>
</evidence>
<evidence type="ECO:0000256" key="1">
    <source>
        <dbReference type="ARBA" id="ARBA00003632"/>
    </source>
</evidence>
<evidence type="ECO:0000256" key="10">
    <source>
        <dbReference type="SAM" id="MobiDB-lite"/>
    </source>
</evidence>
<dbReference type="GeneTree" id="ENSGT00730000111237"/>
<dbReference type="AlphaFoldDB" id="A0A8I3PT62"/>
<protein>
    <recommendedName>
        <fullName evidence="5">U4/U6.U5 small nuclear ribonucleoprotein 27 kDa protein</fullName>
    </recommendedName>
    <alternativeName>
        <fullName evidence="9">U4/U6.U5 tri-snRNP-associated protein 3</fullName>
    </alternativeName>
</protein>
<keyword evidence="6" id="KW-0507">mRNA processing</keyword>
<feature type="compositionally biased region" description="Basic residues" evidence="10">
    <location>
        <begin position="1"/>
        <end position="11"/>
    </location>
</feature>
<evidence type="ECO:0000313" key="12">
    <source>
        <dbReference type="Ensembl" id="ENSCAFP00845037228.1"/>
    </source>
</evidence>
<comment type="subcellular location">
    <subcellularLocation>
        <location evidence="2">Nucleus</location>
    </subcellularLocation>
</comment>
<evidence type="ECO:0000256" key="5">
    <source>
        <dbReference type="ARBA" id="ARBA00014357"/>
    </source>
</evidence>
<keyword evidence="7" id="KW-0508">mRNA splicing</keyword>
<dbReference type="InterPro" id="IPR013957">
    <property type="entry name" value="SNRNP27"/>
</dbReference>
<evidence type="ECO:0000259" key="11">
    <source>
        <dbReference type="Pfam" id="PF08648"/>
    </source>
</evidence>
<keyword evidence="8" id="KW-0539">Nucleus</keyword>
<dbReference type="Reactome" id="R-CFA-72163">
    <property type="pathway name" value="mRNA Splicing - Major Pathway"/>
</dbReference>
<feature type="compositionally biased region" description="Basic and acidic residues" evidence="10">
    <location>
        <begin position="146"/>
        <end position="176"/>
    </location>
</feature>
<dbReference type="OrthoDB" id="21368at2759"/>
<proteinExistence type="inferred from homology"/>
<accession>A0A8I3PT62</accession>
<name>A0A8I3PT62_CANLF</name>
<dbReference type="PANTHER" id="PTHR31077">
    <property type="entry name" value="U4/U6.U5 SMALL NUCLEAR RIBONUCLEOPROTEIN 27 KDA PROTEIN"/>
    <property type="match status" value="1"/>
</dbReference>
<organism evidence="12 13">
    <name type="scientific">Canis lupus familiaris</name>
    <name type="common">Dog</name>
    <name type="synonym">Canis familiaris</name>
    <dbReference type="NCBI Taxonomy" id="9615"/>
    <lineage>
        <taxon>Eukaryota</taxon>
        <taxon>Metazoa</taxon>
        <taxon>Chordata</taxon>
        <taxon>Craniata</taxon>
        <taxon>Vertebrata</taxon>
        <taxon>Euteleostomi</taxon>
        <taxon>Mammalia</taxon>
        <taxon>Eutheria</taxon>
        <taxon>Laurasiatheria</taxon>
        <taxon>Carnivora</taxon>
        <taxon>Caniformia</taxon>
        <taxon>Canidae</taxon>
        <taxon>Canis</taxon>
    </lineage>
</organism>
<evidence type="ECO:0000313" key="13">
    <source>
        <dbReference type="Proteomes" id="UP000805418"/>
    </source>
</evidence>
<evidence type="ECO:0000256" key="8">
    <source>
        <dbReference type="ARBA" id="ARBA00023242"/>
    </source>
</evidence>
<gene>
    <name evidence="12" type="primary">SNRNP27</name>
</gene>
<dbReference type="Pfam" id="PF08648">
    <property type="entry name" value="SNRNP27"/>
    <property type="match status" value="1"/>
</dbReference>
<reference evidence="12" key="3">
    <citation type="submission" date="2025-09" db="UniProtKB">
        <authorList>
            <consortium name="Ensembl"/>
        </authorList>
    </citation>
    <scope>IDENTIFICATION</scope>
    <source>
        <strain evidence="12">Boxer</strain>
    </source>
</reference>
<evidence type="ECO:0000256" key="6">
    <source>
        <dbReference type="ARBA" id="ARBA00022664"/>
    </source>
</evidence>
<reference evidence="12" key="1">
    <citation type="submission" date="2020-03" db="EMBL/GenBank/DDBJ databases">
        <title>Long-read based genome assembly of a Labrador retriever dog.</title>
        <authorList>
            <person name="Eory L."/>
            <person name="Zhang W."/>
            <person name="Schoenebeck J."/>
        </authorList>
    </citation>
    <scope>NUCLEOTIDE SEQUENCE [LARGE SCALE GENOMIC DNA]</scope>
    <source>
        <strain evidence="12">Labrador retriever</strain>
    </source>
</reference>
<evidence type="ECO:0000256" key="3">
    <source>
        <dbReference type="ARBA" id="ARBA00008218"/>
    </source>
</evidence>
<dbReference type="Ensembl" id="ENSCAFT00845047448.1">
    <property type="protein sequence ID" value="ENSCAFP00845037228.1"/>
    <property type="gene ID" value="ENSCAFG00845026924.1"/>
</dbReference>
<comment type="subunit">
    <text evidence="4">Part of a tri-snRNP complex.</text>
</comment>
<comment type="function">
    <text evidence="1">May play a role in mRNA splicing.</text>
</comment>
<reference evidence="12" key="2">
    <citation type="submission" date="2025-08" db="UniProtKB">
        <authorList>
            <consortium name="Ensembl"/>
        </authorList>
    </citation>
    <scope>IDENTIFICATION</scope>
    <source>
        <strain evidence="12">Boxer</strain>
    </source>
</reference>
<evidence type="ECO:0000256" key="4">
    <source>
        <dbReference type="ARBA" id="ARBA00011825"/>
    </source>
</evidence>
<feature type="compositionally biased region" description="Pro residues" evidence="10">
    <location>
        <begin position="22"/>
        <end position="32"/>
    </location>
</feature>
<dbReference type="GO" id="GO:0008380">
    <property type="term" value="P:RNA splicing"/>
    <property type="evidence" value="ECO:0007669"/>
    <property type="project" value="UniProtKB-KW"/>
</dbReference>